<proteinExistence type="predicted"/>
<organism evidence="1 2">
    <name type="scientific">Paraburkholderia polaris</name>
    <dbReference type="NCBI Taxonomy" id="2728848"/>
    <lineage>
        <taxon>Bacteria</taxon>
        <taxon>Pseudomonadati</taxon>
        <taxon>Pseudomonadota</taxon>
        <taxon>Betaproteobacteria</taxon>
        <taxon>Burkholderiales</taxon>
        <taxon>Burkholderiaceae</taxon>
        <taxon>Paraburkholderia</taxon>
    </lineage>
</organism>
<gene>
    <name evidence="1" type="ORF">HHL24_30915</name>
</gene>
<comment type="caution">
    <text evidence="1">The sequence shown here is derived from an EMBL/GenBank/DDBJ whole genome shotgun (WGS) entry which is preliminary data.</text>
</comment>
<dbReference type="AlphaFoldDB" id="A0A848IMI8"/>
<name>A0A848IMI8_9BURK</name>
<dbReference type="Proteomes" id="UP000544134">
    <property type="component" value="Unassembled WGS sequence"/>
</dbReference>
<evidence type="ECO:0000313" key="2">
    <source>
        <dbReference type="Proteomes" id="UP000544134"/>
    </source>
</evidence>
<keyword evidence="2" id="KW-1185">Reference proteome</keyword>
<dbReference type="EMBL" id="JABBGJ010000038">
    <property type="protein sequence ID" value="NMM02323.1"/>
    <property type="molecule type" value="Genomic_DNA"/>
</dbReference>
<evidence type="ECO:0000313" key="1">
    <source>
        <dbReference type="EMBL" id="NMM02323.1"/>
    </source>
</evidence>
<reference evidence="1 2" key="1">
    <citation type="submission" date="2020-04" db="EMBL/GenBank/DDBJ databases">
        <title>Paraburkholderia sp. RP-4-7 isolated from soil.</title>
        <authorList>
            <person name="Dahal R.H."/>
        </authorList>
    </citation>
    <scope>NUCLEOTIDE SEQUENCE [LARGE SCALE GENOMIC DNA]</scope>
    <source>
        <strain evidence="1 2">RP-4-7</strain>
    </source>
</reference>
<accession>A0A848IMI8</accession>
<dbReference type="RefSeq" id="WP_169489120.1">
    <property type="nucleotide sequence ID" value="NZ_JABBGJ010000038.1"/>
</dbReference>
<protein>
    <submittedName>
        <fullName evidence="1">Uncharacterized protein</fullName>
    </submittedName>
</protein>
<sequence>MEREKLIRDFRTALSSIVEPRLFETERGFQGALLAEMHRLVPLPVGTVIEQEYQKRLRQHGLSQRPDIIIHEPFDPTRHRTPADGNHAVVELKLRATAAHAIVDFDKLSLIRDVLEYPLAIFVNIGSAITHANVAPPSLHGFLVCFAVYRDGVSVGVIEDRT</sequence>